<dbReference type="Proteomes" id="UP000051950">
    <property type="component" value="Unassembled WGS sequence"/>
</dbReference>
<protein>
    <submittedName>
        <fullName evidence="2">MBL fold metallo-hydrolase</fullName>
    </submittedName>
</protein>
<organism evidence="2 3">
    <name type="scientific">Pedobacter ginsenosidimutans</name>
    <dbReference type="NCBI Taxonomy" id="687842"/>
    <lineage>
        <taxon>Bacteria</taxon>
        <taxon>Pseudomonadati</taxon>
        <taxon>Bacteroidota</taxon>
        <taxon>Sphingobacteriia</taxon>
        <taxon>Sphingobacteriales</taxon>
        <taxon>Sphingobacteriaceae</taxon>
        <taxon>Pedobacter</taxon>
    </lineage>
</organism>
<gene>
    <name evidence="2" type="ORF">ASU31_24820</name>
</gene>
<dbReference type="RefSeq" id="WP_057934933.1">
    <property type="nucleotide sequence ID" value="NZ_LMZQ01000046.1"/>
</dbReference>
<reference evidence="2 3" key="1">
    <citation type="submission" date="2015-11" db="EMBL/GenBank/DDBJ databases">
        <title>Sequence of Pedobacter ginsenosidimutans.</title>
        <authorList>
            <person name="Carson E."/>
            <person name="Keyser V."/>
            <person name="Newman J."/>
            <person name="Miller J."/>
        </authorList>
    </citation>
    <scope>NUCLEOTIDE SEQUENCE [LARGE SCALE GENOMIC DNA]</scope>
    <source>
        <strain evidence="2 3">KACC 14530</strain>
    </source>
</reference>
<sequence>MKKLLVTAVLSLTAIASFGQKVSGSKSSLQLVRNATLIIHYGGHKILVDPMLSAKGAIESWAGIARNPTVDIRMPMQQITDNVDLVLVSHTHADHFDDAANNILKKSIKIINQPADKVFFSSKGYINAETLENQTKWDNISIERINGEHGSGKVLEMMGKTSGFVLSAKNEPTIYIMGDAIWTDRIKENIKRIKPDIIVVNSGGAQIKGFENVPIIMDEKQVMQLISASGKAKIIAVHMDALDHCRTTRLTLSEEAKKNSVGENKLVILKDTEIFTLGK</sequence>
<name>A0A0T5VIK2_9SPHI</name>
<dbReference type="Pfam" id="PF13483">
    <property type="entry name" value="Lactamase_B_3"/>
    <property type="match status" value="1"/>
</dbReference>
<evidence type="ECO:0000313" key="3">
    <source>
        <dbReference type="Proteomes" id="UP000051950"/>
    </source>
</evidence>
<evidence type="ECO:0000256" key="1">
    <source>
        <dbReference type="ARBA" id="ARBA00022801"/>
    </source>
</evidence>
<proteinExistence type="predicted"/>
<evidence type="ECO:0000313" key="2">
    <source>
        <dbReference type="EMBL" id="KRT13396.1"/>
    </source>
</evidence>
<dbReference type="InterPro" id="IPR050114">
    <property type="entry name" value="UPF0173_UPF0282_UlaG_hydrolase"/>
</dbReference>
<keyword evidence="1 2" id="KW-0378">Hydrolase</keyword>
<dbReference type="SUPFAM" id="SSF56281">
    <property type="entry name" value="Metallo-hydrolase/oxidoreductase"/>
    <property type="match status" value="1"/>
</dbReference>
<dbReference type="STRING" id="687842.ASU31_24820"/>
<dbReference type="PANTHER" id="PTHR43546">
    <property type="entry name" value="UPF0173 METAL-DEPENDENT HYDROLASE MJ1163-RELATED"/>
    <property type="match status" value="1"/>
</dbReference>
<dbReference type="AlphaFoldDB" id="A0A0T5VIK2"/>
<dbReference type="Gene3D" id="3.60.15.10">
    <property type="entry name" value="Ribonuclease Z/Hydroxyacylglutathione hydrolase-like"/>
    <property type="match status" value="1"/>
</dbReference>
<dbReference type="PANTHER" id="PTHR43546:SF9">
    <property type="entry name" value="L-ASCORBATE-6-PHOSPHATE LACTONASE ULAG-RELATED"/>
    <property type="match status" value="1"/>
</dbReference>
<dbReference type="EMBL" id="LMZQ01000046">
    <property type="protein sequence ID" value="KRT13396.1"/>
    <property type="molecule type" value="Genomic_DNA"/>
</dbReference>
<accession>A0A0T5VIK2</accession>
<dbReference type="OrthoDB" id="9805728at2"/>
<dbReference type="GO" id="GO:0016787">
    <property type="term" value="F:hydrolase activity"/>
    <property type="evidence" value="ECO:0007669"/>
    <property type="project" value="UniProtKB-KW"/>
</dbReference>
<comment type="caution">
    <text evidence="2">The sequence shown here is derived from an EMBL/GenBank/DDBJ whole genome shotgun (WGS) entry which is preliminary data.</text>
</comment>
<keyword evidence="3" id="KW-1185">Reference proteome</keyword>
<dbReference type="InterPro" id="IPR036866">
    <property type="entry name" value="RibonucZ/Hydroxyglut_hydro"/>
</dbReference>